<dbReference type="EMBL" id="JADFTS010000002">
    <property type="protein sequence ID" value="KAF9618571.1"/>
    <property type="molecule type" value="Genomic_DNA"/>
</dbReference>
<comment type="subcellular location">
    <subcellularLocation>
        <location evidence="1">Endoplasmic reticulum membrane</location>
        <topology evidence="1">Multi-pass membrane protein</topology>
    </subcellularLocation>
</comment>
<evidence type="ECO:0000256" key="5">
    <source>
        <dbReference type="ARBA" id="ARBA00023136"/>
    </source>
</evidence>
<evidence type="ECO:0000313" key="9">
    <source>
        <dbReference type="Proteomes" id="UP000631114"/>
    </source>
</evidence>
<organism evidence="8 9">
    <name type="scientific">Coptis chinensis</name>
    <dbReference type="NCBI Taxonomy" id="261450"/>
    <lineage>
        <taxon>Eukaryota</taxon>
        <taxon>Viridiplantae</taxon>
        <taxon>Streptophyta</taxon>
        <taxon>Embryophyta</taxon>
        <taxon>Tracheophyta</taxon>
        <taxon>Spermatophyta</taxon>
        <taxon>Magnoliopsida</taxon>
        <taxon>Ranunculales</taxon>
        <taxon>Ranunculaceae</taxon>
        <taxon>Coptidoideae</taxon>
        <taxon>Coptis</taxon>
    </lineage>
</organism>
<keyword evidence="2 6" id="KW-0812">Transmembrane</keyword>
<dbReference type="PANTHER" id="PTHR10994">
    <property type="entry name" value="RETICULON"/>
    <property type="match status" value="1"/>
</dbReference>
<feature type="domain" description="Reticulon" evidence="7">
    <location>
        <begin position="24"/>
        <end position="89"/>
    </location>
</feature>
<keyword evidence="3" id="KW-0256">Endoplasmic reticulum</keyword>
<evidence type="ECO:0000256" key="1">
    <source>
        <dbReference type="ARBA" id="ARBA00004477"/>
    </source>
</evidence>
<dbReference type="InterPro" id="IPR045064">
    <property type="entry name" value="Reticulon-like"/>
</dbReference>
<keyword evidence="5 6" id="KW-0472">Membrane</keyword>
<reference evidence="8 9" key="1">
    <citation type="submission" date="2020-10" db="EMBL/GenBank/DDBJ databases">
        <title>The Coptis chinensis genome and diversification of protoberbering-type alkaloids.</title>
        <authorList>
            <person name="Wang B."/>
            <person name="Shu S."/>
            <person name="Song C."/>
            <person name="Liu Y."/>
        </authorList>
    </citation>
    <scope>NUCLEOTIDE SEQUENCE [LARGE SCALE GENOMIC DNA]</scope>
    <source>
        <strain evidence="8">HL-2020</strain>
        <tissue evidence="8">Leaf</tissue>
    </source>
</reference>
<comment type="caution">
    <text evidence="8">The sequence shown here is derived from an EMBL/GenBank/DDBJ whole genome shotgun (WGS) entry which is preliminary data.</text>
</comment>
<evidence type="ECO:0000256" key="2">
    <source>
        <dbReference type="ARBA" id="ARBA00022692"/>
    </source>
</evidence>
<evidence type="ECO:0000256" key="3">
    <source>
        <dbReference type="ARBA" id="ARBA00022824"/>
    </source>
</evidence>
<dbReference type="GO" id="GO:0009617">
    <property type="term" value="P:response to bacterium"/>
    <property type="evidence" value="ECO:0007669"/>
    <property type="project" value="InterPro"/>
</dbReference>
<feature type="transmembrane region" description="Helical" evidence="6">
    <location>
        <begin position="22"/>
        <end position="45"/>
    </location>
</feature>
<dbReference type="AlphaFoldDB" id="A0A835IIQ5"/>
<proteinExistence type="predicted"/>
<dbReference type="PANTHER" id="PTHR10994:SF85">
    <property type="entry name" value="RETICULON-LIKE PROTEIN B9"/>
    <property type="match status" value="1"/>
</dbReference>
<evidence type="ECO:0000256" key="4">
    <source>
        <dbReference type="ARBA" id="ARBA00022989"/>
    </source>
</evidence>
<name>A0A835IIQ5_9MAGN</name>
<evidence type="ECO:0000313" key="8">
    <source>
        <dbReference type="EMBL" id="KAF9618571.1"/>
    </source>
</evidence>
<dbReference type="Proteomes" id="UP000631114">
    <property type="component" value="Unassembled WGS sequence"/>
</dbReference>
<protein>
    <recommendedName>
        <fullName evidence="7">Reticulon domain-containing protein</fullName>
    </recommendedName>
</protein>
<sequence length="89" mass="10459">MWTRFQDFPLGNCFPMDVVSNWIYFTMTNLLCLGFLCIGTLPALYERYEREVGYLVGTGTQDIRKLYKKLDSRVLNKIPRGPVKEKKFN</sequence>
<dbReference type="InterPro" id="IPR003388">
    <property type="entry name" value="Reticulon"/>
</dbReference>
<dbReference type="OrthoDB" id="567788at2759"/>
<evidence type="ECO:0000259" key="7">
    <source>
        <dbReference type="PROSITE" id="PS50845"/>
    </source>
</evidence>
<dbReference type="GO" id="GO:0005789">
    <property type="term" value="C:endoplasmic reticulum membrane"/>
    <property type="evidence" value="ECO:0007669"/>
    <property type="project" value="UniProtKB-SubCell"/>
</dbReference>
<dbReference type="PROSITE" id="PS50845">
    <property type="entry name" value="RETICULON"/>
    <property type="match status" value="1"/>
</dbReference>
<accession>A0A835IIQ5</accession>
<evidence type="ECO:0000256" key="6">
    <source>
        <dbReference type="SAM" id="Phobius"/>
    </source>
</evidence>
<gene>
    <name evidence="8" type="ORF">IFM89_002266</name>
</gene>
<keyword evidence="4 6" id="KW-1133">Transmembrane helix</keyword>
<keyword evidence="9" id="KW-1185">Reference proteome</keyword>